<dbReference type="GO" id="GO:0051321">
    <property type="term" value="P:meiotic cell cycle"/>
    <property type="evidence" value="ECO:0007669"/>
    <property type="project" value="UniProtKB-KW"/>
</dbReference>
<keyword evidence="5" id="KW-0255">Endonuclease</keyword>
<dbReference type="GO" id="GO:0004519">
    <property type="term" value="F:endonuclease activity"/>
    <property type="evidence" value="ECO:0007669"/>
    <property type="project" value="UniProtKB-KW"/>
</dbReference>
<evidence type="ECO:0000256" key="3">
    <source>
        <dbReference type="ARBA" id="ARBA00022722"/>
    </source>
</evidence>
<evidence type="ECO:0000313" key="15">
    <source>
        <dbReference type="Proteomes" id="UP000001514"/>
    </source>
</evidence>
<evidence type="ECO:0000256" key="12">
    <source>
        <dbReference type="ARBA" id="ARBA00023254"/>
    </source>
</evidence>
<protein>
    <recommendedName>
        <fullName evidence="16">ERCC4 domain-containing protein</fullName>
    </recommendedName>
</protein>
<evidence type="ECO:0000256" key="11">
    <source>
        <dbReference type="ARBA" id="ARBA00023242"/>
    </source>
</evidence>
<dbReference type="AlphaFoldDB" id="D8T8Q9"/>
<dbReference type="PANTHER" id="PTHR21077:SF5">
    <property type="entry name" value="CROSSOVER JUNCTION ENDONUCLEASE MMS4"/>
    <property type="match status" value="1"/>
</dbReference>
<dbReference type="InterPro" id="IPR042530">
    <property type="entry name" value="EME1/EME2_C"/>
</dbReference>
<evidence type="ECO:0000256" key="6">
    <source>
        <dbReference type="ARBA" id="ARBA00022763"/>
    </source>
</evidence>
<dbReference type="Gramene" id="EFJ06934">
    <property type="protein sequence ID" value="EFJ06934"/>
    <property type="gene ID" value="SELMODRAFT_430219"/>
</dbReference>
<feature type="region of interest" description="Disordered" evidence="13">
    <location>
        <begin position="94"/>
        <end position="159"/>
    </location>
</feature>
<keyword evidence="8" id="KW-0460">Magnesium</keyword>
<dbReference type="Gene3D" id="1.10.150.670">
    <property type="entry name" value="Crossover junction endonuclease EME1, DNA-binding domain"/>
    <property type="match status" value="1"/>
</dbReference>
<dbReference type="GO" id="GO:0048476">
    <property type="term" value="C:Holliday junction resolvase complex"/>
    <property type="evidence" value="ECO:0007669"/>
    <property type="project" value="InterPro"/>
</dbReference>
<keyword evidence="7" id="KW-0378">Hydrolase</keyword>
<keyword evidence="9" id="KW-0233">DNA recombination</keyword>
<keyword evidence="11" id="KW-0539">Nucleus</keyword>
<dbReference type="InterPro" id="IPR033310">
    <property type="entry name" value="Mms4/EME1/EME2"/>
</dbReference>
<evidence type="ECO:0008006" key="16">
    <source>
        <dbReference type="Google" id="ProtNLM"/>
    </source>
</evidence>
<evidence type="ECO:0000256" key="10">
    <source>
        <dbReference type="ARBA" id="ARBA00023204"/>
    </source>
</evidence>
<keyword evidence="4" id="KW-0479">Metal-binding</keyword>
<dbReference type="GO" id="GO:0016787">
    <property type="term" value="F:hydrolase activity"/>
    <property type="evidence" value="ECO:0007669"/>
    <property type="project" value="UniProtKB-KW"/>
</dbReference>
<dbReference type="GO" id="GO:0006281">
    <property type="term" value="P:DNA repair"/>
    <property type="evidence" value="ECO:0007669"/>
    <property type="project" value="UniProtKB-KW"/>
</dbReference>
<keyword evidence="15" id="KW-1185">Reference proteome</keyword>
<evidence type="ECO:0000256" key="2">
    <source>
        <dbReference type="ARBA" id="ARBA00004123"/>
    </source>
</evidence>
<dbReference type="InParanoid" id="D8T8Q9"/>
<keyword evidence="3" id="KW-0540">Nuclease</keyword>
<keyword evidence="10" id="KW-0234">DNA repair</keyword>
<comment type="cofactor">
    <cofactor evidence="1">
        <name>Mg(2+)</name>
        <dbReference type="ChEBI" id="CHEBI:18420"/>
    </cofactor>
</comment>
<gene>
    <name evidence="14" type="ORF">SELMODRAFT_430219</name>
</gene>
<dbReference type="PANTHER" id="PTHR21077">
    <property type="entry name" value="EME1 PROTEIN"/>
    <property type="match status" value="1"/>
</dbReference>
<evidence type="ECO:0000313" key="14">
    <source>
        <dbReference type="EMBL" id="EFJ06934.1"/>
    </source>
</evidence>
<evidence type="ECO:0000256" key="4">
    <source>
        <dbReference type="ARBA" id="ARBA00022723"/>
    </source>
</evidence>
<name>D8T8Q9_SELML</name>
<dbReference type="EMBL" id="GL377691">
    <property type="protein sequence ID" value="EFJ06934.1"/>
    <property type="molecule type" value="Genomic_DNA"/>
</dbReference>
<accession>D8T8Q9</accession>
<dbReference type="HOGENOM" id="CLU_639989_0_0_1"/>
<dbReference type="GO" id="GO:0006310">
    <property type="term" value="P:DNA recombination"/>
    <property type="evidence" value="ECO:0007669"/>
    <property type="project" value="UniProtKB-KW"/>
</dbReference>
<evidence type="ECO:0000256" key="7">
    <source>
        <dbReference type="ARBA" id="ARBA00022801"/>
    </source>
</evidence>
<dbReference type="Proteomes" id="UP000001514">
    <property type="component" value="Unassembled WGS sequence"/>
</dbReference>
<evidence type="ECO:0000256" key="5">
    <source>
        <dbReference type="ARBA" id="ARBA00022759"/>
    </source>
</evidence>
<proteinExistence type="predicted"/>
<keyword evidence="6" id="KW-0227">DNA damage</keyword>
<evidence type="ECO:0000256" key="8">
    <source>
        <dbReference type="ARBA" id="ARBA00022842"/>
    </source>
</evidence>
<dbReference type="GO" id="GO:0046872">
    <property type="term" value="F:metal ion binding"/>
    <property type="evidence" value="ECO:0007669"/>
    <property type="project" value="UniProtKB-KW"/>
</dbReference>
<evidence type="ECO:0000256" key="13">
    <source>
        <dbReference type="SAM" id="MobiDB-lite"/>
    </source>
</evidence>
<comment type="subcellular location">
    <subcellularLocation>
        <location evidence="2">Nucleus</location>
    </subcellularLocation>
</comment>
<dbReference type="STRING" id="88036.D8T8Q9"/>
<dbReference type="GO" id="GO:0005634">
    <property type="term" value="C:nucleus"/>
    <property type="evidence" value="ECO:0007669"/>
    <property type="project" value="UniProtKB-SubCell"/>
</dbReference>
<evidence type="ECO:0000256" key="1">
    <source>
        <dbReference type="ARBA" id="ARBA00001946"/>
    </source>
</evidence>
<dbReference type="KEGG" id="smo:SELMODRAFT_430219"/>
<sequence length="447" mass="49417">MARPAQVIIDEDDDDEDGDLLVDWKASSSSILASASASIAIATTTATTATRTLKSSCGLFSGGTSVSNVLCLDSDSDGSVPIAVVLGTQTSSVDDPREIKRRKLEQEKEARKEERAARKQAKEAEKQRLKEEKRQKKEAERLEKARAKEKAAQVRTQEQQKAKWEKGKFSAENTVAIIDCKVAENGLIGGKCCSSFFYGQLLNRLAGKELKFSLSSNPISGSIIWKTKRLAESFDTENDEIEVINNNVSCAGLILPCSSRKSTCLTSFSCLERKNSHHCFAKARWMYTFVESRHSILDLPCVISSTSSTGSIVYTHRDQEQFKRGESEWLRPNADKALAELVTNYCGVHSRLCIDEAEVADHVIALTRSLIECPYKQRLTSLSVSKNGDHVVDKDPNKEVIKKSSWLKTLVAIPKVSGAAAIAISKRYPSFRSLLNAYMDPSMTVEF</sequence>
<dbReference type="Gene3D" id="3.40.50.10130">
    <property type="match status" value="1"/>
</dbReference>
<dbReference type="eggNOG" id="ENOG502QV6A">
    <property type="taxonomic scope" value="Eukaryota"/>
</dbReference>
<reference evidence="14 15" key="1">
    <citation type="journal article" date="2011" name="Science">
        <title>The Selaginella genome identifies genetic changes associated with the evolution of vascular plants.</title>
        <authorList>
            <person name="Banks J.A."/>
            <person name="Nishiyama T."/>
            <person name="Hasebe M."/>
            <person name="Bowman J.L."/>
            <person name="Gribskov M."/>
            <person name="dePamphilis C."/>
            <person name="Albert V.A."/>
            <person name="Aono N."/>
            <person name="Aoyama T."/>
            <person name="Ambrose B.A."/>
            <person name="Ashton N.W."/>
            <person name="Axtell M.J."/>
            <person name="Barker E."/>
            <person name="Barker M.S."/>
            <person name="Bennetzen J.L."/>
            <person name="Bonawitz N.D."/>
            <person name="Chapple C."/>
            <person name="Cheng C."/>
            <person name="Correa L.G."/>
            <person name="Dacre M."/>
            <person name="DeBarry J."/>
            <person name="Dreyer I."/>
            <person name="Elias M."/>
            <person name="Engstrom E.M."/>
            <person name="Estelle M."/>
            <person name="Feng L."/>
            <person name="Finet C."/>
            <person name="Floyd S.K."/>
            <person name="Frommer W.B."/>
            <person name="Fujita T."/>
            <person name="Gramzow L."/>
            <person name="Gutensohn M."/>
            <person name="Harholt J."/>
            <person name="Hattori M."/>
            <person name="Heyl A."/>
            <person name="Hirai T."/>
            <person name="Hiwatashi Y."/>
            <person name="Ishikawa M."/>
            <person name="Iwata M."/>
            <person name="Karol K.G."/>
            <person name="Koehler B."/>
            <person name="Kolukisaoglu U."/>
            <person name="Kubo M."/>
            <person name="Kurata T."/>
            <person name="Lalonde S."/>
            <person name="Li K."/>
            <person name="Li Y."/>
            <person name="Litt A."/>
            <person name="Lyons E."/>
            <person name="Manning G."/>
            <person name="Maruyama T."/>
            <person name="Michael T.P."/>
            <person name="Mikami K."/>
            <person name="Miyazaki S."/>
            <person name="Morinaga S."/>
            <person name="Murata T."/>
            <person name="Mueller-Roeber B."/>
            <person name="Nelson D.R."/>
            <person name="Obara M."/>
            <person name="Oguri Y."/>
            <person name="Olmstead R.G."/>
            <person name="Onodera N."/>
            <person name="Petersen B.L."/>
            <person name="Pils B."/>
            <person name="Prigge M."/>
            <person name="Rensing S.A."/>
            <person name="Riano-Pachon D.M."/>
            <person name="Roberts A.W."/>
            <person name="Sato Y."/>
            <person name="Scheller H.V."/>
            <person name="Schulz B."/>
            <person name="Schulz C."/>
            <person name="Shakirov E.V."/>
            <person name="Shibagaki N."/>
            <person name="Shinohara N."/>
            <person name="Shippen D.E."/>
            <person name="Soerensen I."/>
            <person name="Sotooka R."/>
            <person name="Sugimoto N."/>
            <person name="Sugita M."/>
            <person name="Sumikawa N."/>
            <person name="Tanurdzic M."/>
            <person name="Theissen G."/>
            <person name="Ulvskov P."/>
            <person name="Wakazuki S."/>
            <person name="Weng J.K."/>
            <person name="Willats W.W."/>
            <person name="Wipf D."/>
            <person name="Wolf P.G."/>
            <person name="Yang L."/>
            <person name="Zimmer A.D."/>
            <person name="Zhu Q."/>
            <person name="Mitros T."/>
            <person name="Hellsten U."/>
            <person name="Loque D."/>
            <person name="Otillar R."/>
            <person name="Salamov A."/>
            <person name="Schmutz J."/>
            <person name="Shapiro H."/>
            <person name="Lindquist E."/>
            <person name="Lucas S."/>
            <person name="Rokhsar D."/>
            <person name="Grigoriev I.V."/>
        </authorList>
    </citation>
    <scope>NUCLEOTIDE SEQUENCE [LARGE SCALE GENOMIC DNA]</scope>
</reference>
<keyword evidence="12" id="KW-0469">Meiosis</keyword>
<evidence type="ECO:0000256" key="9">
    <source>
        <dbReference type="ARBA" id="ARBA00023172"/>
    </source>
</evidence>
<organism evidence="15">
    <name type="scientific">Selaginella moellendorffii</name>
    <name type="common">Spikemoss</name>
    <dbReference type="NCBI Taxonomy" id="88036"/>
    <lineage>
        <taxon>Eukaryota</taxon>
        <taxon>Viridiplantae</taxon>
        <taxon>Streptophyta</taxon>
        <taxon>Embryophyta</taxon>
        <taxon>Tracheophyta</taxon>
        <taxon>Lycopodiopsida</taxon>
        <taxon>Selaginellales</taxon>
        <taxon>Selaginellaceae</taxon>
        <taxon>Selaginella</taxon>
    </lineage>
</organism>